<name>A0ABD0M4B4_9CAEN</name>
<evidence type="ECO:0000313" key="2">
    <source>
        <dbReference type="Proteomes" id="UP001519460"/>
    </source>
</evidence>
<dbReference type="Proteomes" id="UP001519460">
    <property type="component" value="Unassembled WGS sequence"/>
</dbReference>
<dbReference type="AlphaFoldDB" id="A0ABD0M4B4"/>
<accession>A0ABD0M4B4</accession>
<dbReference type="EMBL" id="JACVVK020000006">
    <property type="protein sequence ID" value="KAK7506528.1"/>
    <property type="molecule type" value="Genomic_DNA"/>
</dbReference>
<organism evidence="1 2">
    <name type="scientific">Batillaria attramentaria</name>
    <dbReference type="NCBI Taxonomy" id="370345"/>
    <lineage>
        <taxon>Eukaryota</taxon>
        <taxon>Metazoa</taxon>
        <taxon>Spiralia</taxon>
        <taxon>Lophotrochozoa</taxon>
        <taxon>Mollusca</taxon>
        <taxon>Gastropoda</taxon>
        <taxon>Caenogastropoda</taxon>
        <taxon>Sorbeoconcha</taxon>
        <taxon>Cerithioidea</taxon>
        <taxon>Batillariidae</taxon>
        <taxon>Batillaria</taxon>
    </lineage>
</organism>
<sequence>MRWNVQYFLSRVVKTQRVLLSQQCTPLLASPPAPAAIGDNFSLNKTISRWDIKIVDNLYSPRGCAVMSESMREREAGKWSY</sequence>
<protein>
    <submittedName>
        <fullName evidence="1">Uncharacterized protein</fullName>
    </submittedName>
</protein>
<comment type="caution">
    <text evidence="1">The sequence shown here is derived from an EMBL/GenBank/DDBJ whole genome shotgun (WGS) entry which is preliminary data.</text>
</comment>
<evidence type="ECO:0000313" key="1">
    <source>
        <dbReference type="EMBL" id="KAK7506528.1"/>
    </source>
</evidence>
<gene>
    <name evidence="1" type="ORF">BaRGS_00002003</name>
</gene>
<reference evidence="1 2" key="1">
    <citation type="journal article" date="2023" name="Sci. Data">
        <title>Genome assembly of the Korean intertidal mud-creeper Batillaria attramentaria.</title>
        <authorList>
            <person name="Patra A.K."/>
            <person name="Ho P.T."/>
            <person name="Jun S."/>
            <person name="Lee S.J."/>
            <person name="Kim Y."/>
            <person name="Won Y.J."/>
        </authorList>
    </citation>
    <scope>NUCLEOTIDE SEQUENCE [LARGE SCALE GENOMIC DNA]</scope>
    <source>
        <strain evidence="1">Wonlab-2016</strain>
    </source>
</reference>
<proteinExistence type="predicted"/>
<keyword evidence="2" id="KW-1185">Reference proteome</keyword>